<dbReference type="EMBL" id="CM037161">
    <property type="protein sequence ID" value="KAH7854941.1"/>
    <property type="molecule type" value="Genomic_DNA"/>
</dbReference>
<proteinExistence type="predicted"/>
<sequence length="340" mass="37821">MISYLLGLKNFVATALSWNDLNRLQELLRQRHCQKSELRRQQDEEMALLYADPFDVEAQKKIETAIRQSLNQNIRKPTVSFTAHVKEFVYDMGRRLVDAISVQWLCDKGIDENWAAALEHNPEGFARVVMLYVDMEVNGVPLKAFVDSGAQSTIVSKSCAERCGLLRLLDQCYKGIAHGVGQSEILGRIHVASIKIGIVFYPCSFLVLDSPNMDFLFGLDMLRKHQCIINLNENVMRLGGGEVSVLFLQDIPSQYLDEERKLKQASSSGSQAASGSRENSKTQTGGSAHNLSQAVQFQGPEFEAKVKRLVELGFGREAVIQALNLCDGNEDQAAGYLFGG</sequence>
<comment type="caution">
    <text evidence="1">The sequence shown here is derived from an EMBL/GenBank/DDBJ whole genome shotgun (WGS) entry which is preliminary data.</text>
</comment>
<evidence type="ECO:0000313" key="2">
    <source>
        <dbReference type="Proteomes" id="UP000828048"/>
    </source>
</evidence>
<organism evidence="1 2">
    <name type="scientific">Vaccinium darrowii</name>
    <dbReference type="NCBI Taxonomy" id="229202"/>
    <lineage>
        <taxon>Eukaryota</taxon>
        <taxon>Viridiplantae</taxon>
        <taxon>Streptophyta</taxon>
        <taxon>Embryophyta</taxon>
        <taxon>Tracheophyta</taxon>
        <taxon>Spermatophyta</taxon>
        <taxon>Magnoliopsida</taxon>
        <taxon>eudicotyledons</taxon>
        <taxon>Gunneridae</taxon>
        <taxon>Pentapetalae</taxon>
        <taxon>asterids</taxon>
        <taxon>Ericales</taxon>
        <taxon>Ericaceae</taxon>
        <taxon>Vaccinioideae</taxon>
        <taxon>Vaccinieae</taxon>
        <taxon>Vaccinium</taxon>
    </lineage>
</organism>
<reference evidence="1 2" key="1">
    <citation type="journal article" date="2021" name="Hortic Res">
        <title>High-quality reference genome and annotation aids understanding of berry development for evergreen blueberry (Vaccinium darrowii).</title>
        <authorList>
            <person name="Yu J."/>
            <person name="Hulse-Kemp A.M."/>
            <person name="Babiker E."/>
            <person name="Staton M."/>
        </authorList>
    </citation>
    <scope>NUCLEOTIDE SEQUENCE [LARGE SCALE GENOMIC DNA]</scope>
    <source>
        <strain evidence="2">cv. NJ 8807/NJ 8810</strain>
        <tissue evidence="1">Young leaf</tissue>
    </source>
</reference>
<evidence type="ECO:0000313" key="1">
    <source>
        <dbReference type="EMBL" id="KAH7854941.1"/>
    </source>
</evidence>
<gene>
    <name evidence="1" type="ORF">Vadar_019410</name>
</gene>
<protein>
    <submittedName>
        <fullName evidence="1">Uncharacterized protein</fullName>
    </submittedName>
</protein>
<keyword evidence="2" id="KW-1185">Reference proteome</keyword>
<accession>A0ACB7YNL1</accession>
<dbReference type="Proteomes" id="UP000828048">
    <property type="component" value="Chromosome 11"/>
</dbReference>
<name>A0ACB7YNL1_9ERIC</name>